<evidence type="ECO:0000313" key="3">
    <source>
        <dbReference type="Proteomes" id="UP000325440"/>
    </source>
</evidence>
<evidence type="ECO:0000313" key="2">
    <source>
        <dbReference type="EMBL" id="VVC31270.1"/>
    </source>
</evidence>
<protein>
    <submittedName>
        <fullName evidence="2">Reverse transcriptase domain</fullName>
    </submittedName>
</protein>
<keyword evidence="2" id="KW-0808">Transferase</keyword>
<keyword evidence="3" id="KW-1185">Reference proteome</keyword>
<gene>
    <name evidence="2" type="ORF">CINCED_3A013379</name>
</gene>
<dbReference type="OrthoDB" id="6625860at2759"/>
<dbReference type="InterPro" id="IPR000477">
    <property type="entry name" value="RT_dom"/>
</dbReference>
<dbReference type="PROSITE" id="PS50878">
    <property type="entry name" value="RT_POL"/>
    <property type="match status" value="1"/>
</dbReference>
<dbReference type="Proteomes" id="UP000325440">
    <property type="component" value="Unassembled WGS sequence"/>
</dbReference>
<dbReference type="AlphaFoldDB" id="A0A5E4MGI2"/>
<dbReference type="GO" id="GO:0003964">
    <property type="term" value="F:RNA-directed DNA polymerase activity"/>
    <property type="evidence" value="ECO:0007669"/>
    <property type="project" value="UniProtKB-KW"/>
</dbReference>
<evidence type="ECO:0000259" key="1">
    <source>
        <dbReference type="PROSITE" id="PS50878"/>
    </source>
</evidence>
<reference evidence="2 3" key="1">
    <citation type="submission" date="2019-08" db="EMBL/GenBank/DDBJ databases">
        <authorList>
            <person name="Alioto T."/>
            <person name="Alioto T."/>
            <person name="Gomez Garrido J."/>
        </authorList>
    </citation>
    <scope>NUCLEOTIDE SEQUENCE [LARGE SCALE GENOMIC DNA]</scope>
</reference>
<keyword evidence="2" id="KW-0548">Nucleotidyltransferase</keyword>
<feature type="domain" description="Reverse transcriptase" evidence="1">
    <location>
        <begin position="1"/>
        <end position="171"/>
    </location>
</feature>
<organism evidence="2 3">
    <name type="scientific">Cinara cedri</name>
    <dbReference type="NCBI Taxonomy" id="506608"/>
    <lineage>
        <taxon>Eukaryota</taxon>
        <taxon>Metazoa</taxon>
        <taxon>Ecdysozoa</taxon>
        <taxon>Arthropoda</taxon>
        <taxon>Hexapoda</taxon>
        <taxon>Insecta</taxon>
        <taxon>Pterygota</taxon>
        <taxon>Neoptera</taxon>
        <taxon>Paraneoptera</taxon>
        <taxon>Hemiptera</taxon>
        <taxon>Sternorrhyncha</taxon>
        <taxon>Aphidomorpha</taxon>
        <taxon>Aphidoidea</taxon>
        <taxon>Aphididae</taxon>
        <taxon>Lachninae</taxon>
        <taxon>Cinara</taxon>
    </lineage>
</organism>
<keyword evidence="2" id="KW-0695">RNA-directed DNA polymerase</keyword>
<dbReference type="PANTHER" id="PTHR33332">
    <property type="entry name" value="REVERSE TRANSCRIPTASE DOMAIN-CONTAINING PROTEIN"/>
    <property type="match status" value="1"/>
</dbReference>
<dbReference type="InterPro" id="IPR043502">
    <property type="entry name" value="DNA/RNA_pol_sf"/>
</dbReference>
<accession>A0A5E4MGI2</accession>
<name>A0A5E4MGI2_9HEMI</name>
<dbReference type="Pfam" id="PF00078">
    <property type="entry name" value="RVT_1"/>
    <property type="match status" value="1"/>
</dbReference>
<dbReference type="EMBL" id="CABPRJ010000801">
    <property type="protein sequence ID" value="VVC31270.1"/>
    <property type="molecule type" value="Genomic_DNA"/>
</dbReference>
<proteinExistence type="predicted"/>
<dbReference type="SUPFAM" id="SSF56672">
    <property type="entry name" value="DNA/RNA polymerases"/>
    <property type="match status" value="1"/>
</dbReference>
<sequence>MNQFYPDVFLDIAQTFDRVWYDGLLYKLKLFLPAPYYLIIRSYLENRSYKIRYDSSYSPHFSIKAGVPQGSDLSPDLFNIYTVDIPVTTNTNYADETAILCAKNDPDETSNCLQTHLDSIDNWATKWRIKINPDKSVYVPFTLKRTVPPAVHLQGTQIPSSPNVKYLGITIDKRLTWGPHLKLKRKTLNSRLHLLHPILKSKLPVHTKLIMYKSLLRSIGVYAIQIWDCAKPSQIARYKHSSPLPFV</sequence>